<evidence type="ECO:0000313" key="2">
    <source>
        <dbReference type="Proteomes" id="UP001416858"/>
    </source>
</evidence>
<protein>
    <submittedName>
        <fullName evidence="1">Uncharacterized protein</fullName>
    </submittedName>
</protein>
<reference evidence="1 2" key="1">
    <citation type="submission" date="2024-02" db="EMBL/GenBank/DDBJ databases">
        <title>Rhodopirellula caenicola NBRC 110016.</title>
        <authorList>
            <person name="Ichikawa N."/>
            <person name="Katano-Makiyama Y."/>
            <person name="Hidaka K."/>
        </authorList>
    </citation>
    <scope>NUCLEOTIDE SEQUENCE [LARGE SCALE GENOMIC DNA]</scope>
    <source>
        <strain evidence="1 2">NBRC 110016</strain>
    </source>
</reference>
<evidence type="ECO:0000313" key="1">
    <source>
        <dbReference type="EMBL" id="GAA5509221.1"/>
    </source>
</evidence>
<name>A0ABP9VVR8_9BACT</name>
<dbReference type="Proteomes" id="UP001416858">
    <property type="component" value="Unassembled WGS sequence"/>
</dbReference>
<accession>A0ABP9VVR8</accession>
<proteinExistence type="predicted"/>
<dbReference type="EMBL" id="BAABRO010000012">
    <property type="protein sequence ID" value="GAA5509221.1"/>
    <property type="molecule type" value="Genomic_DNA"/>
</dbReference>
<organism evidence="1 2">
    <name type="scientific">Novipirellula caenicola</name>
    <dbReference type="NCBI Taxonomy" id="1536901"/>
    <lineage>
        <taxon>Bacteria</taxon>
        <taxon>Pseudomonadati</taxon>
        <taxon>Planctomycetota</taxon>
        <taxon>Planctomycetia</taxon>
        <taxon>Pirellulales</taxon>
        <taxon>Pirellulaceae</taxon>
        <taxon>Novipirellula</taxon>
    </lineage>
</organism>
<keyword evidence="2" id="KW-1185">Reference proteome</keyword>
<gene>
    <name evidence="1" type="ORF">Rcae01_04720</name>
</gene>
<sequence>MTCTGERLARFLKWRIFRPFPVMSSVVPLKRIAMNCRMLGSSVLLVLFAVLQPVVPLWAQSPAEIPQAAAMFERLIEQLPADVEPIDIHKYVGKPFVYTLHASNSREQETALVGFVVSGRLYVVHCLRTEKPVVTVYHCSTLIADYVPVTKDGDESSRIPVRSTGIDSFETELSDKRTEIAGLAQAADVFAVIDGRAKNRKLPFEFSTMYSTSPDAPRDGTTKP</sequence>
<comment type="caution">
    <text evidence="1">The sequence shown here is derived from an EMBL/GenBank/DDBJ whole genome shotgun (WGS) entry which is preliminary data.</text>
</comment>